<sequence length="488" mass="53963">MVLSSRASPNLGHSLFDLSTLRCEFLVACLMALSLGAAARSAYLNARFSLEHDLLFFHITACRDKATADRPFLLFEGQSHTYAETYQKVLRYGTWLRTHHGVREQDIVALDCQNSGTFVFLWFALCPGVRFPDLVRTEDSYTAMAILIYTSGTTGLPKPAICMPLYHSSASCLGVCSVLVAGTTAAIGRQSGATIIQYVDETCRYLTVSPPEIDPVSGENLDKKHRVRVAMGNGLWPDVWDRFKERFRIDTIFEFYAATEGAIGTWNLSRNSFGKGAIGLYGLLSKTVLGIRTATVRLGHETEIPWRNPQTGFCQRVKAGEAGEFIVMLPEDDASNLKVMRGVFRKGDAWFRSGDIMQWDGDGIKSENVSTSEEANVYGVQLPHHDSRAGCVAVVLSSSIPEKDLLASLAAHATGKLPRYAVPLFLPVVKEVGLQNTGTNKQQKNVLRQGSIDPAAVLGYSLFWLKDRTYMPFGDKEWRELNQGAVRL</sequence>
<dbReference type="GO" id="GO:0005524">
    <property type="term" value="F:ATP binding"/>
    <property type="evidence" value="ECO:0007669"/>
    <property type="project" value="UniProtKB-KW"/>
</dbReference>
<keyword evidence="3" id="KW-0547">Nucleotide-binding</keyword>
<reference evidence="6" key="1">
    <citation type="journal article" date="2023" name="Mol. Phylogenet. Evol.">
        <title>Genome-scale phylogeny and comparative genomics of the fungal order Sordariales.</title>
        <authorList>
            <person name="Hensen N."/>
            <person name="Bonometti L."/>
            <person name="Westerberg I."/>
            <person name="Brannstrom I.O."/>
            <person name="Guillou S."/>
            <person name="Cros-Aarteil S."/>
            <person name="Calhoun S."/>
            <person name="Haridas S."/>
            <person name="Kuo A."/>
            <person name="Mondo S."/>
            <person name="Pangilinan J."/>
            <person name="Riley R."/>
            <person name="LaButti K."/>
            <person name="Andreopoulos B."/>
            <person name="Lipzen A."/>
            <person name="Chen C."/>
            <person name="Yan M."/>
            <person name="Daum C."/>
            <person name="Ng V."/>
            <person name="Clum A."/>
            <person name="Steindorff A."/>
            <person name="Ohm R.A."/>
            <person name="Martin F."/>
            <person name="Silar P."/>
            <person name="Natvig D.O."/>
            <person name="Lalanne C."/>
            <person name="Gautier V."/>
            <person name="Ament-Velasquez S.L."/>
            <person name="Kruys A."/>
            <person name="Hutchinson M.I."/>
            <person name="Powell A.J."/>
            <person name="Barry K."/>
            <person name="Miller A.N."/>
            <person name="Grigoriev I.V."/>
            <person name="Debuchy R."/>
            <person name="Gladieux P."/>
            <person name="Hiltunen Thoren M."/>
            <person name="Johannesson H."/>
        </authorList>
    </citation>
    <scope>NUCLEOTIDE SEQUENCE</scope>
    <source>
        <strain evidence="6">CBS 958.72</strain>
    </source>
</reference>
<keyword evidence="7" id="KW-1185">Reference proteome</keyword>
<evidence type="ECO:0000256" key="4">
    <source>
        <dbReference type="ARBA" id="ARBA00022840"/>
    </source>
</evidence>
<accession>A0AAE0JXD7</accession>
<gene>
    <name evidence="6" type="ORF">B0T24DRAFT_659396</name>
</gene>
<evidence type="ECO:0000313" key="7">
    <source>
        <dbReference type="Proteomes" id="UP001287356"/>
    </source>
</evidence>
<dbReference type="Gene3D" id="3.40.50.12780">
    <property type="entry name" value="N-terminal domain of ligase-like"/>
    <property type="match status" value="2"/>
</dbReference>
<dbReference type="PANTHER" id="PTHR43107:SF15">
    <property type="entry name" value="FATTY ACID TRANSPORT PROTEIN 3, ISOFORM A"/>
    <property type="match status" value="1"/>
</dbReference>
<evidence type="ECO:0000259" key="5">
    <source>
        <dbReference type="Pfam" id="PF00501"/>
    </source>
</evidence>
<name>A0AAE0JXD7_9PEZI</name>
<dbReference type="PROSITE" id="PS00455">
    <property type="entry name" value="AMP_BINDING"/>
    <property type="match status" value="1"/>
</dbReference>
<dbReference type="SUPFAM" id="SSF56801">
    <property type="entry name" value="Acetyl-CoA synthetase-like"/>
    <property type="match status" value="1"/>
</dbReference>
<evidence type="ECO:0000256" key="2">
    <source>
        <dbReference type="ARBA" id="ARBA00022598"/>
    </source>
</evidence>
<feature type="domain" description="AMP-dependent synthetase/ligase" evidence="5">
    <location>
        <begin position="65"/>
        <end position="125"/>
    </location>
</feature>
<evidence type="ECO:0000256" key="1">
    <source>
        <dbReference type="ARBA" id="ARBA00006432"/>
    </source>
</evidence>
<dbReference type="Pfam" id="PF00501">
    <property type="entry name" value="AMP-binding"/>
    <property type="match status" value="1"/>
</dbReference>
<dbReference type="Proteomes" id="UP001287356">
    <property type="component" value="Unassembled WGS sequence"/>
</dbReference>
<keyword evidence="2" id="KW-0436">Ligase</keyword>
<organism evidence="6 7">
    <name type="scientific">Lasiosphaeria ovina</name>
    <dbReference type="NCBI Taxonomy" id="92902"/>
    <lineage>
        <taxon>Eukaryota</taxon>
        <taxon>Fungi</taxon>
        <taxon>Dikarya</taxon>
        <taxon>Ascomycota</taxon>
        <taxon>Pezizomycotina</taxon>
        <taxon>Sordariomycetes</taxon>
        <taxon>Sordariomycetidae</taxon>
        <taxon>Sordariales</taxon>
        <taxon>Lasiosphaeriaceae</taxon>
        <taxon>Lasiosphaeria</taxon>
    </lineage>
</organism>
<keyword evidence="4" id="KW-0067">ATP-binding</keyword>
<comment type="caution">
    <text evidence="6">The sequence shown here is derived from an EMBL/GenBank/DDBJ whole genome shotgun (WGS) entry which is preliminary data.</text>
</comment>
<dbReference type="GO" id="GO:0004467">
    <property type="term" value="F:long-chain fatty acid-CoA ligase activity"/>
    <property type="evidence" value="ECO:0007669"/>
    <property type="project" value="TreeGrafter"/>
</dbReference>
<dbReference type="InterPro" id="IPR000873">
    <property type="entry name" value="AMP-dep_synth/lig_dom"/>
</dbReference>
<reference evidence="6" key="2">
    <citation type="submission" date="2023-06" db="EMBL/GenBank/DDBJ databases">
        <authorList>
            <consortium name="Lawrence Berkeley National Laboratory"/>
            <person name="Haridas S."/>
            <person name="Hensen N."/>
            <person name="Bonometti L."/>
            <person name="Westerberg I."/>
            <person name="Brannstrom I.O."/>
            <person name="Guillou S."/>
            <person name="Cros-Aarteil S."/>
            <person name="Calhoun S."/>
            <person name="Kuo A."/>
            <person name="Mondo S."/>
            <person name="Pangilinan J."/>
            <person name="Riley R."/>
            <person name="Labutti K."/>
            <person name="Andreopoulos B."/>
            <person name="Lipzen A."/>
            <person name="Chen C."/>
            <person name="Yanf M."/>
            <person name="Daum C."/>
            <person name="Ng V."/>
            <person name="Clum A."/>
            <person name="Steindorff A."/>
            <person name="Ohm R."/>
            <person name="Martin F."/>
            <person name="Silar P."/>
            <person name="Natvig D."/>
            <person name="Lalanne C."/>
            <person name="Gautier V."/>
            <person name="Ament-Velasquez S.L."/>
            <person name="Kruys A."/>
            <person name="Hutchinson M.I."/>
            <person name="Powell A.J."/>
            <person name="Barry K."/>
            <person name="Miller A.N."/>
            <person name="Grigoriev I.V."/>
            <person name="Debuchy R."/>
            <person name="Gladieux P."/>
            <person name="Thoren M.H."/>
            <person name="Johannesson H."/>
        </authorList>
    </citation>
    <scope>NUCLEOTIDE SEQUENCE</scope>
    <source>
        <strain evidence="6">CBS 958.72</strain>
    </source>
</reference>
<dbReference type="GO" id="GO:0005777">
    <property type="term" value="C:peroxisome"/>
    <property type="evidence" value="ECO:0007669"/>
    <property type="project" value="TreeGrafter"/>
</dbReference>
<dbReference type="GO" id="GO:0044539">
    <property type="term" value="P:long-chain fatty acid import into cell"/>
    <property type="evidence" value="ECO:0007669"/>
    <property type="project" value="TreeGrafter"/>
</dbReference>
<comment type="similarity">
    <text evidence="1">Belongs to the ATP-dependent AMP-binding enzyme family.</text>
</comment>
<dbReference type="AlphaFoldDB" id="A0AAE0JXD7"/>
<dbReference type="InterPro" id="IPR042099">
    <property type="entry name" value="ANL_N_sf"/>
</dbReference>
<dbReference type="InterPro" id="IPR020845">
    <property type="entry name" value="AMP-binding_CS"/>
</dbReference>
<dbReference type="GO" id="GO:0005324">
    <property type="term" value="F:long-chain fatty acid transmembrane transporter activity"/>
    <property type="evidence" value="ECO:0007669"/>
    <property type="project" value="TreeGrafter"/>
</dbReference>
<dbReference type="GO" id="GO:0009898">
    <property type="term" value="C:cytoplasmic side of plasma membrane"/>
    <property type="evidence" value="ECO:0007669"/>
    <property type="project" value="TreeGrafter"/>
</dbReference>
<dbReference type="PANTHER" id="PTHR43107">
    <property type="entry name" value="LONG-CHAIN FATTY ACID TRANSPORT PROTEIN"/>
    <property type="match status" value="1"/>
</dbReference>
<evidence type="ECO:0000313" key="6">
    <source>
        <dbReference type="EMBL" id="KAK3365476.1"/>
    </source>
</evidence>
<protein>
    <submittedName>
        <fullName evidence="6">Fatty acid transporter protein</fullName>
    </submittedName>
</protein>
<proteinExistence type="inferred from homology"/>
<dbReference type="EMBL" id="JAULSN010000008">
    <property type="protein sequence ID" value="KAK3365476.1"/>
    <property type="molecule type" value="Genomic_DNA"/>
</dbReference>
<evidence type="ECO:0000256" key="3">
    <source>
        <dbReference type="ARBA" id="ARBA00022741"/>
    </source>
</evidence>
<dbReference type="GO" id="GO:0005811">
    <property type="term" value="C:lipid droplet"/>
    <property type="evidence" value="ECO:0007669"/>
    <property type="project" value="TreeGrafter"/>
</dbReference>